<keyword evidence="9" id="KW-0433">Leucine-rich repeat</keyword>
<evidence type="ECO:0000256" key="16">
    <source>
        <dbReference type="ARBA" id="ARBA00022824"/>
    </source>
</evidence>
<evidence type="ECO:0000256" key="28">
    <source>
        <dbReference type="SAM" id="Phobius"/>
    </source>
</evidence>
<reference evidence="31" key="1">
    <citation type="journal article" date="2021" name="bioRxiv">
        <title>Whole Genome Assembly and Annotation of Northern Wild Rice, Zizania palustris L., Supports a Whole Genome Duplication in the Zizania Genus.</title>
        <authorList>
            <person name="Haas M."/>
            <person name="Kono T."/>
            <person name="Macchietto M."/>
            <person name="Millas R."/>
            <person name="McGilp L."/>
            <person name="Shao M."/>
            <person name="Duquette J."/>
            <person name="Hirsch C.N."/>
            <person name="Kimball J."/>
        </authorList>
    </citation>
    <scope>NUCLEOTIDE SEQUENCE</scope>
    <source>
        <tissue evidence="31">Fresh leaf tissue</tissue>
    </source>
</reference>
<feature type="binding site" evidence="27">
    <location>
        <position position="846"/>
    </location>
    <ligand>
        <name>ATP</name>
        <dbReference type="ChEBI" id="CHEBI:30616"/>
    </ligand>
</feature>
<evidence type="ECO:0000256" key="24">
    <source>
        <dbReference type="ARBA" id="ARBA00054320"/>
    </source>
</evidence>
<reference evidence="31" key="2">
    <citation type="submission" date="2021-02" db="EMBL/GenBank/DDBJ databases">
        <authorList>
            <person name="Kimball J.A."/>
            <person name="Haas M.W."/>
            <person name="Macchietto M."/>
            <person name="Kono T."/>
            <person name="Duquette J."/>
            <person name="Shao M."/>
        </authorList>
    </citation>
    <scope>NUCLEOTIDE SEQUENCE</scope>
    <source>
        <tissue evidence="31">Fresh leaf tissue</tissue>
    </source>
</reference>
<dbReference type="InterPro" id="IPR001245">
    <property type="entry name" value="Ser-Thr/Tyr_kinase_cat_dom"/>
</dbReference>
<evidence type="ECO:0000256" key="18">
    <source>
        <dbReference type="ARBA" id="ARBA00022989"/>
    </source>
</evidence>
<evidence type="ECO:0000313" key="31">
    <source>
        <dbReference type="EMBL" id="KAG8094610.1"/>
    </source>
</evidence>
<evidence type="ECO:0000256" key="27">
    <source>
        <dbReference type="PROSITE-ProRule" id="PRU10141"/>
    </source>
</evidence>
<evidence type="ECO:0000256" key="29">
    <source>
        <dbReference type="SAM" id="SignalP"/>
    </source>
</evidence>
<protein>
    <recommendedName>
        <fullName evidence="26">Receptor kinase-like protein Xa21</fullName>
        <ecNumber evidence="5">2.7.11.1</ecNumber>
    </recommendedName>
</protein>
<evidence type="ECO:0000256" key="4">
    <source>
        <dbReference type="ARBA" id="ARBA00008684"/>
    </source>
</evidence>
<keyword evidence="18 28" id="KW-1133">Transmembrane helix</keyword>
<keyword evidence="32" id="KW-1185">Reference proteome</keyword>
<dbReference type="FunFam" id="3.80.10.10:FF:001158">
    <property type="entry name" value="Leucine-rich repeat protein kinase family protein"/>
    <property type="match status" value="1"/>
</dbReference>
<evidence type="ECO:0000256" key="1">
    <source>
        <dbReference type="ARBA" id="ARBA00001936"/>
    </source>
</evidence>
<keyword evidence="8" id="KW-0597">Phosphoprotein</keyword>
<feature type="signal peptide" evidence="29">
    <location>
        <begin position="1"/>
        <end position="27"/>
    </location>
</feature>
<dbReference type="Pfam" id="PF08263">
    <property type="entry name" value="LRRNT_2"/>
    <property type="match status" value="1"/>
</dbReference>
<evidence type="ECO:0000313" key="32">
    <source>
        <dbReference type="Proteomes" id="UP000729402"/>
    </source>
</evidence>
<feature type="domain" description="Protein kinase" evidence="30">
    <location>
        <begin position="817"/>
        <end position="1115"/>
    </location>
</feature>
<evidence type="ECO:0000256" key="6">
    <source>
        <dbReference type="ARBA" id="ARBA00022475"/>
    </source>
</evidence>
<dbReference type="PROSITE" id="PS50011">
    <property type="entry name" value="PROTEIN_KINASE_DOM"/>
    <property type="match status" value="1"/>
</dbReference>
<dbReference type="FunFam" id="3.80.10.10:FF:000041">
    <property type="entry name" value="LRR receptor-like serine/threonine-protein kinase ERECTA"/>
    <property type="match status" value="1"/>
</dbReference>
<evidence type="ECO:0000256" key="26">
    <source>
        <dbReference type="ARBA" id="ARBA00072040"/>
    </source>
</evidence>
<dbReference type="AlphaFoldDB" id="A0A8J5WP17"/>
<comment type="subcellular location">
    <subcellularLocation>
        <location evidence="2">Cell membrane</location>
        <topology evidence="2">Single-pass type I membrane protein</topology>
    </subcellularLocation>
    <subcellularLocation>
        <location evidence="3">Endoplasmic reticulum membrane</location>
        <topology evidence="3">Single-pass membrane protein</topology>
    </subcellularLocation>
</comment>
<evidence type="ECO:0000256" key="12">
    <source>
        <dbReference type="ARBA" id="ARBA00022729"/>
    </source>
</evidence>
<dbReference type="InterPro" id="IPR013210">
    <property type="entry name" value="LRR_N_plant-typ"/>
</dbReference>
<dbReference type="InterPro" id="IPR001611">
    <property type="entry name" value="Leu-rich_rpt"/>
</dbReference>
<evidence type="ECO:0000256" key="2">
    <source>
        <dbReference type="ARBA" id="ARBA00004251"/>
    </source>
</evidence>
<keyword evidence="14 27" id="KW-0547">Nucleotide-binding</keyword>
<evidence type="ECO:0000256" key="20">
    <source>
        <dbReference type="ARBA" id="ARBA00023170"/>
    </source>
</evidence>
<keyword evidence="11 28" id="KW-0812">Transmembrane</keyword>
<dbReference type="InterPro" id="IPR003591">
    <property type="entry name" value="Leu-rich_rpt_typical-subtyp"/>
</dbReference>
<evidence type="ECO:0000256" key="17">
    <source>
        <dbReference type="ARBA" id="ARBA00022840"/>
    </source>
</evidence>
<name>A0A8J5WP17_ZIZPA</name>
<gene>
    <name evidence="31" type="ORF">GUJ93_ZPchr0012g20910</name>
</gene>
<dbReference type="FunFam" id="3.80.10.10:FF:000275">
    <property type="entry name" value="Leucine-rich repeat receptor-like protein kinase"/>
    <property type="match status" value="1"/>
</dbReference>
<dbReference type="PROSITE" id="PS00107">
    <property type="entry name" value="PROTEIN_KINASE_ATP"/>
    <property type="match status" value="1"/>
</dbReference>
<dbReference type="Pfam" id="PF13855">
    <property type="entry name" value="LRR_8"/>
    <property type="match status" value="2"/>
</dbReference>
<keyword evidence="17 27" id="KW-0067">ATP-binding</keyword>
<comment type="cofactor">
    <cofactor evidence="1">
        <name>Mn(2+)</name>
        <dbReference type="ChEBI" id="CHEBI:29035"/>
    </cofactor>
</comment>
<dbReference type="Proteomes" id="UP000729402">
    <property type="component" value="Unassembled WGS sequence"/>
</dbReference>
<evidence type="ECO:0000256" key="7">
    <source>
        <dbReference type="ARBA" id="ARBA00022527"/>
    </source>
</evidence>
<dbReference type="Pfam" id="PF00560">
    <property type="entry name" value="LRR_1"/>
    <property type="match status" value="7"/>
</dbReference>
<dbReference type="FunFam" id="3.30.200.20:FF:000432">
    <property type="entry name" value="LRR receptor-like serine/threonine-protein kinase EFR"/>
    <property type="match status" value="1"/>
</dbReference>
<evidence type="ECO:0000256" key="11">
    <source>
        <dbReference type="ARBA" id="ARBA00022692"/>
    </source>
</evidence>
<dbReference type="InterPro" id="IPR008271">
    <property type="entry name" value="Ser/Thr_kinase_AS"/>
</dbReference>
<dbReference type="Pfam" id="PF07714">
    <property type="entry name" value="PK_Tyr_Ser-Thr"/>
    <property type="match status" value="1"/>
</dbReference>
<dbReference type="GO" id="GO:0004674">
    <property type="term" value="F:protein serine/threonine kinase activity"/>
    <property type="evidence" value="ECO:0007669"/>
    <property type="project" value="UniProtKB-KW"/>
</dbReference>
<comment type="catalytic activity">
    <reaction evidence="22">
        <text>L-threonyl-[protein] + ATP = O-phospho-L-threonyl-[protein] + ADP + H(+)</text>
        <dbReference type="Rhea" id="RHEA:46608"/>
        <dbReference type="Rhea" id="RHEA-COMP:11060"/>
        <dbReference type="Rhea" id="RHEA-COMP:11605"/>
        <dbReference type="ChEBI" id="CHEBI:15378"/>
        <dbReference type="ChEBI" id="CHEBI:30013"/>
        <dbReference type="ChEBI" id="CHEBI:30616"/>
        <dbReference type="ChEBI" id="CHEBI:61977"/>
        <dbReference type="ChEBI" id="CHEBI:456216"/>
        <dbReference type="EC" id="2.7.11.1"/>
    </reaction>
</comment>
<comment type="function">
    <text evidence="25">The processed protein kinase Xa21 chain released by protein cleavage after X.oryzae pv. oryzae protein Ax21 detection translocates into the nucleus where it can bind and regulate WRKY62, a transcription factor. Confers resistance to the bacterial pathogen X.oryzae pv. oryzae (Xoo).</text>
</comment>
<evidence type="ECO:0000256" key="3">
    <source>
        <dbReference type="ARBA" id="ARBA00004389"/>
    </source>
</evidence>
<dbReference type="SMART" id="SM00220">
    <property type="entry name" value="S_TKc"/>
    <property type="match status" value="1"/>
</dbReference>
<dbReference type="Pfam" id="PF23598">
    <property type="entry name" value="LRR_14"/>
    <property type="match status" value="1"/>
</dbReference>
<evidence type="ECO:0000256" key="8">
    <source>
        <dbReference type="ARBA" id="ARBA00022553"/>
    </source>
</evidence>
<dbReference type="InterPro" id="IPR017441">
    <property type="entry name" value="Protein_kinase_ATP_BS"/>
</dbReference>
<evidence type="ECO:0000256" key="5">
    <source>
        <dbReference type="ARBA" id="ARBA00012513"/>
    </source>
</evidence>
<feature type="transmembrane region" description="Helical" evidence="28">
    <location>
        <begin position="763"/>
        <end position="786"/>
    </location>
</feature>
<dbReference type="PANTHER" id="PTHR27008:SF373">
    <property type="entry name" value="OS06G0586400 PROTEIN"/>
    <property type="match status" value="1"/>
</dbReference>
<evidence type="ECO:0000259" key="30">
    <source>
        <dbReference type="PROSITE" id="PS50011"/>
    </source>
</evidence>
<proteinExistence type="inferred from homology"/>
<keyword evidence="21" id="KW-0325">Glycoprotein</keyword>
<evidence type="ECO:0000256" key="25">
    <source>
        <dbReference type="ARBA" id="ARBA00056628"/>
    </source>
</evidence>
<keyword evidence="20" id="KW-0675">Receptor</keyword>
<dbReference type="PROSITE" id="PS00108">
    <property type="entry name" value="PROTEIN_KINASE_ST"/>
    <property type="match status" value="1"/>
</dbReference>
<dbReference type="OrthoDB" id="676979at2759"/>
<dbReference type="PROSITE" id="PS51450">
    <property type="entry name" value="LRR"/>
    <property type="match status" value="1"/>
</dbReference>
<keyword evidence="7" id="KW-0723">Serine/threonine-protein kinase</keyword>
<evidence type="ECO:0000256" key="21">
    <source>
        <dbReference type="ARBA" id="ARBA00023180"/>
    </source>
</evidence>
<organism evidence="31 32">
    <name type="scientific">Zizania palustris</name>
    <name type="common">Northern wild rice</name>
    <dbReference type="NCBI Taxonomy" id="103762"/>
    <lineage>
        <taxon>Eukaryota</taxon>
        <taxon>Viridiplantae</taxon>
        <taxon>Streptophyta</taxon>
        <taxon>Embryophyta</taxon>
        <taxon>Tracheophyta</taxon>
        <taxon>Spermatophyta</taxon>
        <taxon>Magnoliopsida</taxon>
        <taxon>Liliopsida</taxon>
        <taxon>Poales</taxon>
        <taxon>Poaceae</taxon>
        <taxon>BOP clade</taxon>
        <taxon>Oryzoideae</taxon>
        <taxon>Oryzeae</taxon>
        <taxon>Zizaniinae</taxon>
        <taxon>Zizania</taxon>
    </lineage>
</organism>
<comment type="similarity">
    <text evidence="4">Belongs to the protein kinase superfamily. Ser/Thr protein kinase family.</text>
</comment>
<keyword evidence="6" id="KW-1003">Cell membrane</keyword>
<dbReference type="GO" id="GO:0005524">
    <property type="term" value="F:ATP binding"/>
    <property type="evidence" value="ECO:0007669"/>
    <property type="project" value="UniProtKB-UniRule"/>
</dbReference>
<keyword evidence="12 29" id="KW-0732">Signal</keyword>
<evidence type="ECO:0000256" key="22">
    <source>
        <dbReference type="ARBA" id="ARBA00047899"/>
    </source>
</evidence>
<accession>A0A8J5WP17</accession>
<evidence type="ECO:0000256" key="9">
    <source>
        <dbReference type="ARBA" id="ARBA00022614"/>
    </source>
</evidence>
<dbReference type="InterPro" id="IPR000719">
    <property type="entry name" value="Prot_kinase_dom"/>
</dbReference>
<evidence type="ECO:0000256" key="14">
    <source>
        <dbReference type="ARBA" id="ARBA00022741"/>
    </source>
</evidence>
<evidence type="ECO:0000256" key="19">
    <source>
        <dbReference type="ARBA" id="ARBA00023136"/>
    </source>
</evidence>
<dbReference type="GO" id="GO:0005789">
    <property type="term" value="C:endoplasmic reticulum membrane"/>
    <property type="evidence" value="ECO:0007669"/>
    <property type="project" value="UniProtKB-SubCell"/>
</dbReference>
<dbReference type="SMART" id="SM00369">
    <property type="entry name" value="LRR_TYP"/>
    <property type="match status" value="11"/>
</dbReference>
<keyword evidence="19 28" id="KW-0472">Membrane</keyword>
<dbReference type="PANTHER" id="PTHR27008">
    <property type="entry name" value="OS04G0122200 PROTEIN"/>
    <property type="match status" value="1"/>
</dbReference>
<dbReference type="InterPro" id="IPR051809">
    <property type="entry name" value="Plant_receptor-like_S/T_kinase"/>
</dbReference>
<dbReference type="EC" id="2.7.11.1" evidence="5"/>
<sequence>MASWSVFSAIIICLCLLSFLCLPLAIGDETETDRQALLCFKSQIIGALDSWSNTSLELCNWHGVTCSKQLPRRVIAIDLMSEGITGPMSPCIANASSLMRLQLSNNSFHGGIPPELGLLSQLSTLNLSMNSLQGNIPSELSSCSQLQILDLRANSLNGEIPPGLSQCIHLQEINLGSNQLQGSIPSAFGNLPELRVLVLANNTLSGYITPSLGSSPSLTIVDLGSNTLTGEIPEPLLNSSSLQKLSLKNNNLYGEIPKALLNTLSLTTIYLQRNSFVGSIPPVTVISPRVKYLDLGYNNLTGTIPSSLGNLSSLIYLRLTQNNLHGSIPENLRNIPTLQTLALNVNNLSGPIPPFLFNMSSLIFLGVGNNSLSGRIPPNIGNTLPNIETLVLSANKLKGSIPTSLLNATHLQNLYLADNKLKGIMPSFGLLTKLEELDVAYNMLEAGDWGFISSLSNCSRLTKLLLDGNNFQGNLPNSVGNLSTSLNWLWLRKNKISGHVPSEIGNLKSLTSLYMDYNHFTGNIPLSIGNLTKLGVLSFAQNRLSGQIPDNIGNLVQLNSLKLDWNKLSGSIPKSMAHCTQLQILNLAHNSLDGSIPEKNLRISSLSELDLSYNYFSGSIPEEVGNLHNLNRLRISNNGLSGNIPSNLGQCVALEYLEMQSNFFVGNIPQSFENLIGIKEMDISQNNLSGKIPQFFTSFISLHKLNLSFNNLEGKVPSGGIFGNVGVVSVEGNDKLCTDKPIDGLILCSASIDKKRKHKSLVLVLYIVIPSFAVIFTLLCLAKILWSKRVQANPSLNQLNEHMKITYEDVIKATNRFSSANLIGSGSFGMVYKGNLELHGDQVAIKIFNLDIYGGHKSFIAECETLRNCRHRNLVKIITVCSSVDSTGEDFKALVFPYLPNGNLDMWLHPKTHEHSQREVLTLSQRINIALDVAFALDYLHNQCAVPLIHCDLKPSNILLDLHMVAHVSDFGLARFVYTRSNARQDTSTSSACLKGSIGYIPPEYGMSEDISTKGDVYSFGILLLEMLTGSSPTDEKFNGSTTMHVFVDGAFANDIYEIVDPTMLQDGISVTEAMENCIIPLVTIGLSCSMALPRERPEMSQVSTKILKIKHAASNMHIT</sequence>
<evidence type="ECO:0000256" key="23">
    <source>
        <dbReference type="ARBA" id="ARBA00048679"/>
    </source>
</evidence>
<keyword evidence="10" id="KW-0808">Transferase</keyword>
<comment type="function">
    <text evidence="24">Receptor kinase that detects X.oryzae pv. oryzae protein Ax21 to promote innate immunity. Following X.oryzae pv. oryzae protein Ax21 detection, undergoes cleavage, releasing the processed protein kinase Xa21 chain.</text>
</comment>
<evidence type="ECO:0000256" key="10">
    <source>
        <dbReference type="ARBA" id="ARBA00022679"/>
    </source>
</evidence>
<dbReference type="FunFam" id="1.10.510.10:FF:000358">
    <property type="entry name" value="Putative leucine-rich repeat receptor-like serine/threonine-protein kinase"/>
    <property type="match status" value="1"/>
</dbReference>
<dbReference type="FunFam" id="3.80.10.10:FF:000288">
    <property type="entry name" value="LRR receptor-like serine/threonine-protein kinase EFR"/>
    <property type="match status" value="1"/>
</dbReference>
<dbReference type="EMBL" id="JAAALK010000080">
    <property type="protein sequence ID" value="KAG8094610.1"/>
    <property type="molecule type" value="Genomic_DNA"/>
</dbReference>
<keyword evidence="13" id="KW-0677">Repeat</keyword>
<comment type="caution">
    <text evidence="31">The sequence shown here is derived from an EMBL/GenBank/DDBJ whole genome shotgun (WGS) entry which is preliminary data.</text>
</comment>
<dbReference type="InterPro" id="IPR055414">
    <property type="entry name" value="LRR_R13L4/SHOC2-like"/>
</dbReference>
<evidence type="ECO:0000256" key="13">
    <source>
        <dbReference type="ARBA" id="ARBA00022737"/>
    </source>
</evidence>
<keyword evidence="16" id="KW-0256">Endoplasmic reticulum</keyword>
<keyword evidence="15" id="KW-0418">Kinase</keyword>
<evidence type="ECO:0000256" key="15">
    <source>
        <dbReference type="ARBA" id="ARBA00022777"/>
    </source>
</evidence>
<dbReference type="GO" id="GO:0005886">
    <property type="term" value="C:plasma membrane"/>
    <property type="evidence" value="ECO:0007669"/>
    <property type="project" value="UniProtKB-SubCell"/>
</dbReference>
<comment type="catalytic activity">
    <reaction evidence="23">
        <text>L-seryl-[protein] + ATP = O-phospho-L-seryl-[protein] + ADP + H(+)</text>
        <dbReference type="Rhea" id="RHEA:17989"/>
        <dbReference type="Rhea" id="RHEA-COMP:9863"/>
        <dbReference type="Rhea" id="RHEA-COMP:11604"/>
        <dbReference type="ChEBI" id="CHEBI:15378"/>
        <dbReference type="ChEBI" id="CHEBI:29999"/>
        <dbReference type="ChEBI" id="CHEBI:30616"/>
        <dbReference type="ChEBI" id="CHEBI:83421"/>
        <dbReference type="ChEBI" id="CHEBI:456216"/>
        <dbReference type="EC" id="2.7.11.1"/>
    </reaction>
</comment>
<feature type="chain" id="PRO_5035277282" description="Receptor kinase-like protein Xa21" evidence="29">
    <location>
        <begin position="28"/>
        <end position="1120"/>
    </location>
</feature>